<feature type="signal peptide" evidence="16">
    <location>
        <begin position="1"/>
        <end position="30"/>
    </location>
</feature>
<keyword evidence="11" id="KW-0067">ATP-binding</keyword>
<dbReference type="PROSITE" id="PS50110">
    <property type="entry name" value="RESPONSE_REGULATORY"/>
    <property type="match status" value="1"/>
</dbReference>
<dbReference type="PANTHER" id="PTHR43047:SF72">
    <property type="entry name" value="OSMOSENSING HISTIDINE PROTEIN KINASE SLN1"/>
    <property type="match status" value="1"/>
</dbReference>
<dbReference type="AlphaFoldDB" id="A0A1E5FVA5"/>
<dbReference type="Gene3D" id="3.30.565.10">
    <property type="entry name" value="Histidine kinase-like ATPase, C-terminal domain"/>
    <property type="match status" value="1"/>
</dbReference>
<dbReference type="SUPFAM" id="SSF47226">
    <property type="entry name" value="Histidine-containing phosphotransfer domain, HPT domain"/>
    <property type="match status" value="1"/>
</dbReference>
<evidence type="ECO:0000256" key="16">
    <source>
        <dbReference type="SAM" id="SignalP"/>
    </source>
</evidence>
<dbReference type="Gene3D" id="1.10.287.130">
    <property type="match status" value="1"/>
</dbReference>
<keyword evidence="7" id="KW-0808">Transferase</keyword>
<dbReference type="InterPro" id="IPR036641">
    <property type="entry name" value="HPT_dom_sf"/>
</dbReference>
<dbReference type="CDD" id="cd17546">
    <property type="entry name" value="REC_hyHK_CKI1_RcsC-like"/>
    <property type="match status" value="1"/>
</dbReference>
<sequence>MRDFSSLANFMKTLFLLLIALTSLSFSSTAEETTLSAAQHSYIQNKQKLVIAKPMYLFNQVWEDLVVNRNQDKCDSVQGMLRDYLNIEVEVKEYFSSRALLSAIASGEADLTIGFAETRRRAEQFEFSDSLYDIQNVYWYRDDVAKNTPHDQLKWVCIKSSLFCQLLNQQGVSDPMVVNSTYELLPAIANGFADATILDLTSVQSYYSVMTPGEWQGALSFSQDLPKFPVQIMMNQNDSVMHSIIEKFILDKENDIANLSSEQFYHFYDDLVNQIIQSQYGKRPIRFTVTEGIYPYSYFDPTTQEAVGFIHDAIKLISRKLGLKFEYVPPEGKNIIDMLENGEVEFLPGFDVENVDSTQFIASKPFMTFEWALIETNRESVNKKTAILDRTGYFIPKSSLEDHLADAVIYKDMDSIITAMSNGQITHAYIPKSIANLYIFNGYDALFNIVPQTAEVSLQRKMGVILNPSSSFLQSMIDSAISVTTQNEIDLLTMKHHNIVAQYGFSEERIVAYTLAISGVIFALITFGLMKTRRLSLSLSRAQQSEQRSYDQIQWLTTLLDNLPSLIAIHDKSGQLVLSNSAFDKQMAHCFTQQHDENPEFCWLRDNDEKTGNKLGVWSTIKCDCSGGEQHFRVIRQCLANAPEKDPYVITVLDDLTRWEKQQRELEVSNKKAQEAIKARDLFLAIVSHELRTPIAAMIGLMELLSTKIENKDDMELISNAQLSAERLKLLVSDILDISKMEANQLHLESKISNIYDELCPIFRTFESNARLNNLNFKLDWKVDSISRASLDWLRVTQILNNLLNNAIKFTENGFVLVTVKTSSEQLQLSITDTGCGMSDQQIARAFQPFAQGDRSISRRYGGTGLGITVVQRLVNMMDGDLKIESKLGLGTKVSVSLPIKGTASPVKVVTPMHSEDREILAWFKAWKVENQMNDYSQAIERSTQWQNLYPDLLLSDITAQGKSVTHAPASEYHFTGTVLIADDDPINRLLFAKQLKRFGLKTVIVKDGQEAMEELENSETLVDIIITDCHMPNMDGYQLTEKIRSLDKLKHLPIIGCTAEDSKLVIEKAEHVGMDQVIYKPYSFEELACAIEELLPQQAVETIQADQSWAQNYSPEEQLQMATVILDSFSSDKAMLLEPDPNIKAIAHRIKGSASLLGLDSLNHAAKDCEKNAEDFMYCHKLIEELDLAIASAQAVINRLDSL</sequence>
<evidence type="ECO:0000256" key="10">
    <source>
        <dbReference type="ARBA" id="ARBA00022801"/>
    </source>
</evidence>
<evidence type="ECO:0000256" key="3">
    <source>
        <dbReference type="ARBA" id="ARBA00012438"/>
    </source>
</evidence>
<dbReference type="GO" id="GO:0009927">
    <property type="term" value="F:histidine phosphotransfer kinase activity"/>
    <property type="evidence" value="ECO:0007669"/>
    <property type="project" value="TreeGrafter"/>
</dbReference>
<keyword evidence="6 15" id="KW-0597">Phosphoprotein</keyword>
<feature type="domain" description="Response regulatory" evidence="18">
    <location>
        <begin position="978"/>
        <end position="1096"/>
    </location>
</feature>
<dbReference type="InterPro" id="IPR004358">
    <property type="entry name" value="Sig_transdc_His_kin-like_C"/>
</dbReference>
<keyword evidence="11" id="KW-0547">Nucleotide-binding</keyword>
<dbReference type="PANTHER" id="PTHR43047">
    <property type="entry name" value="TWO-COMPONENT HISTIDINE PROTEIN KINASE"/>
    <property type="match status" value="1"/>
</dbReference>
<gene>
    <name evidence="19" type="ORF">A142_04065</name>
</gene>
<evidence type="ECO:0000259" key="17">
    <source>
        <dbReference type="PROSITE" id="PS50109"/>
    </source>
</evidence>
<protein>
    <recommendedName>
        <fullName evidence="3">histidine kinase</fullName>
        <ecNumber evidence="3">2.7.13.3</ecNumber>
    </recommendedName>
</protein>
<evidence type="ECO:0000313" key="20">
    <source>
        <dbReference type="Proteomes" id="UP000094802"/>
    </source>
</evidence>
<dbReference type="CDD" id="cd16922">
    <property type="entry name" value="HATPase_EvgS-ArcB-TorS-like"/>
    <property type="match status" value="1"/>
</dbReference>
<dbReference type="SUPFAM" id="SSF53850">
    <property type="entry name" value="Periplasmic binding protein-like II"/>
    <property type="match status" value="2"/>
</dbReference>
<evidence type="ECO:0000256" key="8">
    <source>
        <dbReference type="ARBA" id="ARBA00022692"/>
    </source>
</evidence>
<dbReference type="InterPro" id="IPR011006">
    <property type="entry name" value="CheY-like_superfamily"/>
</dbReference>
<dbReference type="Pfam" id="PF00512">
    <property type="entry name" value="HisKA"/>
    <property type="match status" value="1"/>
</dbReference>
<keyword evidence="4" id="KW-1003">Cell membrane</keyword>
<comment type="caution">
    <text evidence="19">The sequence shown here is derived from an EMBL/GenBank/DDBJ whole genome shotgun (WGS) entry which is preliminary data.</text>
</comment>
<feature type="modified residue" description="4-aspartylphosphate" evidence="15">
    <location>
        <position position="1029"/>
    </location>
</feature>
<dbReference type="EMBL" id="AJZD02000062">
    <property type="protein sequence ID" value="OEF94440.1"/>
    <property type="molecule type" value="Genomic_DNA"/>
</dbReference>
<evidence type="ECO:0000256" key="13">
    <source>
        <dbReference type="ARBA" id="ARBA00023012"/>
    </source>
</evidence>
<dbReference type="Gene3D" id="3.40.50.2300">
    <property type="match status" value="1"/>
</dbReference>
<keyword evidence="14" id="KW-0472">Membrane</keyword>
<feature type="domain" description="Histidine kinase" evidence="17">
    <location>
        <begin position="686"/>
        <end position="902"/>
    </location>
</feature>
<dbReference type="InterPro" id="IPR036097">
    <property type="entry name" value="HisK_dim/P_sf"/>
</dbReference>
<dbReference type="Pfam" id="PF00072">
    <property type="entry name" value="Response_reg"/>
    <property type="match status" value="1"/>
</dbReference>
<dbReference type="InterPro" id="IPR036890">
    <property type="entry name" value="HATPase_C_sf"/>
</dbReference>
<comment type="catalytic activity">
    <reaction evidence="1">
        <text>ATP + protein L-histidine = ADP + protein N-phospho-L-histidine.</text>
        <dbReference type="EC" id="2.7.13.3"/>
    </reaction>
</comment>
<dbReference type="Proteomes" id="UP000094802">
    <property type="component" value="Unassembled WGS sequence"/>
</dbReference>
<evidence type="ECO:0000256" key="14">
    <source>
        <dbReference type="ARBA" id="ARBA00023136"/>
    </source>
</evidence>
<dbReference type="Gene3D" id="3.40.190.10">
    <property type="entry name" value="Periplasmic binding protein-like II"/>
    <property type="match status" value="4"/>
</dbReference>
<dbReference type="SMART" id="SM00387">
    <property type="entry name" value="HATPase_c"/>
    <property type="match status" value="1"/>
</dbReference>
<keyword evidence="12" id="KW-1133">Transmembrane helix</keyword>
<dbReference type="EC" id="2.7.13.3" evidence="3"/>
<dbReference type="SUPFAM" id="SSF52172">
    <property type="entry name" value="CheY-like"/>
    <property type="match status" value="1"/>
</dbReference>
<evidence type="ECO:0000256" key="12">
    <source>
        <dbReference type="ARBA" id="ARBA00022989"/>
    </source>
</evidence>
<evidence type="ECO:0000256" key="4">
    <source>
        <dbReference type="ARBA" id="ARBA00022475"/>
    </source>
</evidence>
<proteinExistence type="predicted"/>
<dbReference type="GO" id="GO:0005886">
    <property type="term" value="C:plasma membrane"/>
    <property type="evidence" value="ECO:0007669"/>
    <property type="project" value="UniProtKB-SubCell"/>
</dbReference>
<dbReference type="SMART" id="SM00448">
    <property type="entry name" value="REC"/>
    <property type="match status" value="1"/>
</dbReference>
<keyword evidence="8" id="KW-0812">Transmembrane</keyword>
<dbReference type="InterPro" id="IPR001638">
    <property type="entry name" value="Solute-binding_3/MltF_N"/>
</dbReference>
<dbReference type="GO" id="GO:0000155">
    <property type="term" value="F:phosphorelay sensor kinase activity"/>
    <property type="evidence" value="ECO:0007669"/>
    <property type="project" value="InterPro"/>
</dbReference>
<dbReference type="InterPro" id="IPR003594">
    <property type="entry name" value="HATPase_dom"/>
</dbReference>
<evidence type="ECO:0000256" key="6">
    <source>
        <dbReference type="ARBA" id="ARBA00022553"/>
    </source>
</evidence>
<keyword evidence="13" id="KW-0902">Two-component regulatory system</keyword>
<dbReference type="InterPro" id="IPR003661">
    <property type="entry name" value="HisK_dim/P_dom"/>
</dbReference>
<dbReference type="Pfam" id="PF02518">
    <property type="entry name" value="HATPase_c"/>
    <property type="match status" value="1"/>
</dbReference>
<evidence type="ECO:0000256" key="5">
    <source>
        <dbReference type="ARBA" id="ARBA00022519"/>
    </source>
</evidence>
<evidence type="ECO:0000256" key="15">
    <source>
        <dbReference type="PROSITE-ProRule" id="PRU00169"/>
    </source>
</evidence>
<evidence type="ECO:0000256" key="1">
    <source>
        <dbReference type="ARBA" id="ARBA00000085"/>
    </source>
</evidence>
<evidence type="ECO:0000256" key="11">
    <source>
        <dbReference type="ARBA" id="ARBA00022840"/>
    </source>
</evidence>
<keyword evidence="9" id="KW-0418">Kinase</keyword>
<evidence type="ECO:0000256" key="7">
    <source>
        <dbReference type="ARBA" id="ARBA00022679"/>
    </source>
</evidence>
<keyword evidence="16" id="KW-0732">Signal</keyword>
<dbReference type="SUPFAM" id="SSF47384">
    <property type="entry name" value="Homodimeric domain of signal transducing histidine kinase"/>
    <property type="match status" value="1"/>
</dbReference>
<dbReference type="InterPro" id="IPR001789">
    <property type="entry name" value="Sig_transdc_resp-reg_receiver"/>
</dbReference>
<feature type="chain" id="PRO_5009176889" description="histidine kinase" evidence="16">
    <location>
        <begin position="31"/>
        <end position="1204"/>
    </location>
</feature>
<reference evidence="19 20" key="1">
    <citation type="journal article" date="2012" name="Science">
        <title>Ecological populations of bacteria act as socially cohesive units of antibiotic production and resistance.</title>
        <authorList>
            <person name="Cordero O.X."/>
            <person name="Wildschutte H."/>
            <person name="Kirkup B."/>
            <person name="Proehl S."/>
            <person name="Ngo L."/>
            <person name="Hussain F."/>
            <person name="Le Roux F."/>
            <person name="Mincer T."/>
            <person name="Polz M.F."/>
        </authorList>
    </citation>
    <scope>NUCLEOTIDE SEQUENCE [LARGE SCALE GENOMIC DNA]</scope>
    <source>
        <strain evidence="19 20">12E03</strain>
    </source>
</reference>
<dbReference type="Gene3D" id="1.20.120.160">
    <property type="entry name" value="HPT domain"/>
    <property type="match status" value="1"/>
</dbReference>
<dbReference type="PROSITE" id="PS50109">
    <property type="entry name" value="HIS_KIN"/>
    <property type="match status" value="1"/>
</dbReference>
<evidence type="ECO:0000256" key="2">
    <source>
        <dbReference type="ARBA" id="ARBA00004429"/>
    </source>
</evidence>
<dbReference type="SMART" id="SM00062">
    <property type="entry name" value="PBPb"/>
    <property type="match status" value="1"/>
</dbReference>
<dbReference type="InterPro" id="IPR005467">
    <property type="entry name" value="His_kinase_dom"/>
</dbReference>
<dbReference type="SUPFAM" id="SSF55874">
    <property type="entry name" value="ATPase domain of HSP90 chaperone/DNA topoisomerase II/histidine kinase"/>
    <property type="match status" value="1"/>
</dbReference>
<keyword evidence="10" id="KW-0378">Hydrolase</keyword>
<organism evidence="19 20">
    <name type="scientific">Vibrio splendidus 12E03</name>
    <dbReference type="NCBI Taxonomy" id="1191305"/>
    <lineage>
        <taxon>Bacteria</taxon>
        <taxon>Pseudomonadati</taxon>
        <taxon>Pseudomonadota</taxon>
        <taxon>Gammaproteobacteria</taxon>
        <taxon>Vibrionales</taxon>
        <taxon>Vibrionaceae</taxon>
        <taxon>Vibrio</taxon>
    </lineage>
</organism>
<dbReference type="Pfam" id="PF01627">
    <property type="entry name" value="Hpt"/>
    <property type="match status" value="1"/>
</dbReference>
<evidence type="ECO:0000313" key="19">
    <source>
        <dbReference type="EMBL" id="OEF94440.1"/>
    </source>
</evidence>
<dbReference type="OrthoDB" id="9810730at2"/>
<keyword evidence="5" id="KW-0997">Cell inner membrane</keyword>
<comment type="subcellular location">
    <subcellularLocation>
        <location evidence="2">Cell inner membrane</location>
        <topology evidence="2">Multi-pass membrane protein</topology>
    </subcellularLocation>
</comment>
<dbReference type="GO" id="GO:0016787">
    <property type="term" value="F:hydrolase activity"/>
    <property type="evidence" value="ECO:0007669"/>
    <property type="project" value="UniProtKB-KW"/>
</dbReference>
<dbReference type="Pfam" id="PF00497">
    <property type="entry name" value="SBP_bac_3"/>
    <property type="match status" value="1"/>
</dbReference>
<evidence type="ECO:0000259" key="18">
    <source>
        <dbReference type="PROSITE" id="PS50110"/>
    </source>
</evidence>
<evidence type="ECO:0000256" key="9">
    <source>
        <dbReference type="ARBA" id="ARBA00022777"/>
    </source>
</evidence>
<dbReference type="PRINTS" id="PR00344">
    <property type="entry name" value="BCTRLSENSOR"/>
</dbReference>
<dbReference type="CDD" id="cd00082">
    <property type="entry name" value="HisKA"/>
    <property type="match status" value="1"/>
</dbReference>
<name>A0A1E5FVA5_VIBSP</name>
<dbReference type="InterPro" id="IPR008207">
    <property type="entry name" value="Sig_transdc_His_kin_Hpt_dom"/>
</dbReference>
<accession>A0A1E5FVA5</accession>
<dbReference type="SMART" id="SM00388">
    <property type="entry name" value="HisKA"/>
    <property type="match status" value="1"/>
</dbReference>